<evidence type="ECO:0000313" key="4">
    <source>
        <dbReference type="Proteomes" id="UP001231518"/>
    </source>
</evidence>
<reference evidence="3" key="1">
    <citation type="submission" date="2023-03" db="EMBL/GenBank/DDBJ databases">
        <title>Chromosome-level genomes of two armyworms, Mythimna separata and Mythimna loreyi, provide insights into the biosynthesis and reception of sex pheromones.</title>
        <authorList>
            <person name="Zhao H."/>
        </authorList>
    </citation>
    <scope>NUCLEOTIDE SEQUENCE</scope>
    <source>
        <strain evidence="3">BeijingLab</strain>
        <tissue evidence="3">Pupa</tissue>
    </source>
</reference>
<evidence type="ECO:0000256" key="1">
    <source>
        <dbReference type="SAM" id="MobiDB-lite"/>
    </source>
</evidence>
<feature type="compositionally biased region" description="Polar residues" evidence="1">
    <location>
        <begin position="217"/>
        <end position="229"/>
    </location>
</feature>
<keyword evidence="4" id="KW-1185">Reference proteome</keyword>
<feature type="compositionally biased region" description="Low complexity" evidence="1">
    <location>
        <begin position="195"/>
        <end position="206"/>
    </location>
</feature>
<dbReference type="EMBL" id="JARGEI010000002">
    <property type="protein sequence ID" value="KAJ8735294.1"/>
    <property type="molecule type" value="Genomic_DNA"/>
</dbReference>
<feature type="region of interest" description="Disordered" evidence="1">
    <location>
        <begin position="190"/>
        <end position="239"/>
    </location>
</feature>
<organism evidence="3 4">
    <name type="scientific">Mythimna separata</name>
    <name type="common">Oriental armyworm</name>
    <name type="synonym">Pseudaletia separata</name>
    <dbReference type="NCBI Taxonomy" id="271217"/>
    <lineage>
        <taxon>Eukaryota</taxon>
        <taxon>Metazoa</taxon>
        <taxon>Ecdysozoa</taxon>
        <taxon>Arthropoda</taxon>
        <taxon>Hexapoda</taxon>
        <taxon>Insecta</taxon>
        <taxon>Pterygota</taxon>
        <taxon>Neoptera</taxon>
        <taxon>Endopterygota</taxon>
        <taxon>Lepidoptera</taxon>
        <taxon>Glossata</taxon>
        <taxon>Ditrysia</taxon>
        <taxon>Noctuoidea</taxon>
        <taxon>Noctuidae</taxon>
        <taxon>Noctuinae</taxon>
        <taxon>Hadenini</taxon>
        <taxon>Mythimna</taxon>
    </lineage>
</organism>
<feature type="signal peptide" evidence="2">
    <location>
        <begin position="1"/>
        <end position="21"/>
    </location>
</feature>
<gene>
    <name evidence="3" type="ORF">PYW07_006914</name>
</gene>
<evidence type="ECO:0000256" key="2">
    <source>
        <dbReference type="SAM" id="SignalP"/>
    </source>
</evidence>
<feature type="compositionally biased region" description="Polar residues" evidence="1">
    <location>
        <begin position="68"/>
        <end position="77"/>
    </location>
</feature>
<sequence>MARLVAFGAVLAVFSLSHTAAQQSGTVVVDDGRVGIGVITGGKFGPQSFSIGASPGGAPRSEEPDNSEGFNNGNTQLYPVKSLPDNNPGQGGNGGKRRNEGGQTVIGAVIPNDNKRTKNNKKKNGSKQLALDAAAIEAIFGSNGENTGLASTDSSNTGTHGNILMPSITGDNFGEENMNIKDNWKPNVLLKGSVNNENTGNANAGNQEPESKGAKNNGASKTNSGYNTDPSDERWIWSR</sequence>
<feature type="region of interest" description="Disordered" evidence="1">
    <location>
        <begin position="47"/>
        <end position="126"/>
    </location>
</feature>
<feature type="chain" id="PRO_5042155636" evidence="2">
    <location>
        <begin position="22"/>
        <end position="239"/>
    </location>
</feature>
<comment type="caution">
    <text evidence="3">The sequence shown here is derived from an EMBL/GenBank/DDBJ whole genome shotgun (WGS) entry which is preliminary data.</text>
</comment>
<dbReference type="Proteomes" id="UP001231518">
    <property type="component" value="Chromosome 2"/>
</dbReference>
<accession>A0AAD8DZH8</accession>
<name>A0AAD8DZH8_MYTSE</name>
<protein>
    <submittedName>
        <fullName evidence="3">Uncharacterized protein</fullName>
    </submittedName>
</protein>
<dbReference type="AlphaFoldDB" id="A0AAD8DZH8"/>
<keyword evidence="2" id="KW-0732">Signal</keyword>
<evidence type="ECO:0000313" key="3">
    <source>
        <dbReference type="EMBL" id="KAJ8735294.1"/>
    </source>
</evidence>
<proteinExistence type="predicted"/>